<dbReference type="VEuPathDB" id="VectorBase:BGLB039480"/>
<protein>
    <recommendedName>
        <fullName evidence="7">Tower domain-containing protein</fullName>
    </recommendedName>
</protein>
<dbReference type="Pfam" id="PF00634">
    <property type="entry name" value="BRCA2"/>
    <property type="match status" value="3"/>
</dbReference>
<evidence type="ECO:0000313" key="8">
    <source>
        <dbReference type="EnsemblMetazoa" id="BGLB039480-PA"/>
    </source>
</evidence>
<feature type="compositionally biased region" description="Basic and acidic residues" evidence="6">
    <location>
        <begin position="1740"/>
        <end position="1760"/>
    </location>
</feature>
<dbReference type="InterPro" id="IPR015252">
    <property type="entry name" value="BRCA2_hlx"/>
</dbReference>
<dbReference type="PANTHER" id="PTHR11289">
    <property type="entry name" value="BREAST CANCER TYPE 2 SUSCEPTIBILITY PROTEIN BRCA2"/>
    <property type="match status" value="1"/>
</dbReference>
<dbReference type="Pfam" id="PF09103">
    <property type="entry name" value="BRCA-2_OB1"/>
    <property type="match status" value="1"/>
</dbReference>
<proteinExistence type="predicted"/>
<evidence type="ECO:0000256" key="3">
    <source>
        <dbReference type="ARBA" id="ARBA00023125"/>
    </source>
</evidence>
<feature type="region of interest" description="Disordered" evidence="6">
    <location>
        <begin position="1740"/>
        <end position="1761"/>
    </location>
</feature>
<evidence type="ECO:0000256" key="5">
    <source>
        <dbReference type="ARBA" id="ARBA00023204"/>
    </source>
</evidence>
<dbReference type="InterPro" id="IPR015187">
    <property type="entry name" value="BRCA2_OB_1"/>
</dbReference>
<dbReference type="SMART" id="SM01341">
    <property type="entry name" value="Tower"/>
    <property type="match status" value="1"/>
</dbReference>
<dbReference type="GO" id="GO:0003677">
    <property type="term" value="F:DNA binding"/>
    <property type="evidence" value="ECO:0007669"/>
    <property type="project" value="UniProtKB-KW"/>
</dbReference>
<feature type="region of interest" description="Disordered" evidence="6">
    <location>
        <begin position="820"/>
        <end position="853"/>
    </location>
</feature>
<dbReference type="Proteomes" id="UP000076420">
    <property type="component" value="Unassembled WGS sequence"/>
</dbReference>
<dbReference type="GO" id="GO:0000724">
    <property type="term" value="P:double-strand break repair via homologous recombination"/>
    <property type="evidence" value="ECO:0007669"/>
    <property type="project" value="InterPro"/>
</dbReference>
<dbReference type="STRING" id="6526.A0A2C9M7X5"/>
<dbReference type="GO" id="GO:0006355">
    <property type="term" value="P:regulation of DNA-templated transcription"/>
    <property type="evidence" value="ECO:0007669"/>
    <property type="project" value="TreeGrafter"/>
</dbReference>
<dbReference type="SUPFAM" id="SSF81872">
    <property type="entry name" value="BRCA2 helical domain"/>
    <property type="match status" value="1"/>
</dbReference>
<dbReference type="InterPro" id="IPR015188">
    <property type="entry name" value="BRCA2_OB_3"/>
</dbReference>
<feature type="compositionally biased region" description="Polar residues" evidence="6">
    <location>
        <begin position="820"/>
        <end position="841"/>
    </location>
</feature>
<dbReference type="Pfam" id="PF09169">
    <property type="entry name" value="BRCA-2_helical"/>
    <property type="match status" value="1"/>
</dbReference>
<keyword evidence="4" id="KW-0233">DNA recombination</keyword>
<dbReference type="PROSITE" id="PS50138">
    <property type="entry name" value="BRCA2_REPEAT"/>
    <property type="match status" value="9"/>
</dbReference>
<dbReference type="InterPro" id="IPR002093">
    <property type="entry name" value="BRCA2_repeat"/>
</dbReference>
<evidence type="ECO:0000256" key="2">
    <source>
        <dbReference type="ARBA" id="ARBA00022763"/>
    </source>
</evidence>
<dbReference type="CDD" id="cd04493">
    <property type="entry name" value="BRCA2DBD_OB1"/>
    <property type="match status" value="1"/>
</dbReference>
<feature type="compositionally biased region" description="Basic and acidic residues" evidence="6">
    <location>
        <begin position="1527"/>
        <end position="1538"/>
    </location>
</feature>
<dbReference type="SUPFAM" id="SSF50249">
    <property type="entry name" value="Nucleic acid-binding proteins"/>
    <property type="match status" value="3"/>
</dbReference>
<reference evidence="8" key="1">
    <citation type="submission" date="2020-05" db="UniProtKB">
        <authorList>
            <consortium name="EnsemblMetazoa"/>
        </authorList>
    </citation>
    <scope>IDENTIFICATION</scope>
    <source>
        <strain evidence="8">BB02</strain>
    </source>
</reference>
<evidence type="ECO:0000256" key="4">
    <source>
        <dbReference type="ARBA" id="ARBA00023172"/>
    </source>
</evidence>
<keyword evidence="3" id="KW-0238">DNA-binding</keyword>
<dbReference type="SUPFAM" id="SSF81878">
    <property type="entry name" value="BRCA2 tower domain"/>
    <property type="match status" value="1"/>
</dbReference>
<feature type="domain" description="Tower" evidence="7">
    <location>
        <begin position="2950"/>
        <end position="2991"/>
    </location>
</feature>
<feature type="region of interest" description="Disordered" evidence="6">
    <location>
        <begin position="3527"/>
        <end position="3553"/>
    </location>
</feature>
<dbReference type="Pfam" id="PF21318">
    <property type="entry name" value="BRCA2DBD_OB2"/>
    <property type="match status" value="1"/>
</dbReference>
<dbReference type="VEuPathDB" id="VectorBase:BGLAX_032952"/>
<dbReference type="PANTHER" id="PTHR11289:SF0">
    <property type="entry name" value="BREAST CANCER TYPE 2 SUSCEPTIBILITY PROTEIN"/>
    <property type="match status" value="1"/>
</dbReference>
<evidence type="ECO:0000313" key="9">
    <source>
        <dbReference type="Proteomes" id="UP000076420"/>
    </source>
</evidence>
<dbReference type="InterPro" id="IPR036315">
    <property type="entry name" value="BRCA2_hlx_sf"/>
</dbReference>
<dbReference type="Gene3D" id="2.40.50.140">
    <property type="entry name" value="Nucleic acid-binding proteins"/>
    <property type="match status" value="4"/>
</dbReference>
<accession>A0A2C9M7X5</accession>
<feature type="region of interest" description="Disordered" evidence="6">
    <location>
        <begin position="3480"/>
        <end position="3503"/>
    </location>
</feature>
<dbReference type="InterPro" id="IPR015205">
    <property type="entry name" value="Tower_dom"/>
</dbReference>
<sequence length="3553" mass="389160">MYPCHCCKSSHRDLPLVSTWGPSDSDDEILDETILSELGETRLDWFDKLTEDYLVQHSNDSHSLLTSSPNVSEGWSPFPKGGFCYLPREKNLSVDVTPLTALFSSPKNSQKDSQLRARIQAIPDSIVTRDFPLQTELNWTSSMATPTQKCIGDSENKENLPEGEQLKERKVIHRQLFSPSGSSFCDDSFSLVGDHWSEGDLTVETEKTVISEKEISFGSDKTLCEHNNQEASPDSVDNCDVTSDTNCDNMNECDKRQYSKIPAVSSHDKHMHPTASNTLLMESDDNKFSRESCPEATLSHNISSDSCETKIHFSDSMNDQCYLGLFQDSSFDSMQERTTDVDVSVISCESGNKSERIKVATDHQYDISKKNKNRGNTDSSHIEKVLSKVFVSQESVENVTKDPGQNDEYQCNAFNSLGEIIATNFDPDCNVSRKRQTLETVPRASKRQKVETPSKKSKESVCMEDGHLSCETPRRLDEHVCDESFLDENKQDSPEPAKKKNVTISILKNPLTPKSTNKKKVQFNLDNSSAQKSCVGRPAADYVDTSKLQAISTATVSHLIEASTPDLMDPLCLSKSASELAMYFFKDSDSSADDKTCHESPSPCHDVGYGQENHYEPDMKQCKAEFVTDSTTSEDHQTISLLNLTKDSKLLLSLNVDADLLEEYSFDSSFEVSPTFCIQVGQTKTSETTDDPSASAVEKLNAETDSVSDEIDTANHNEKSELSLNLLPVTFKIKAEENHLFVKSQVSSFAGSDSDNVCAAVSNVEKEMDMEDPLYETNFKIKCDNTNRSEMLVVASTDFQPISPRTESLTETSLQHTCKSTTSRDSAQQAESLQLSTSKTSWKPEGKHLSKKPKRFQYPSADQIASIGPETAVTEDSTFKPTAGLAIYPPKADLKLPTHNISVCPPNLGTNQLLQSTKNESVINVTKGYENQDQHMMSASSSLGFSTFSEVYSRANDDTKQAIKLEDCISSNGQYELSHSLDMPAISESIQEVIQPSHTKLDLQKSVIVNESSTSSNIDSLPSNQPHHDLRFSADATDSAKSQSCLVKSTQMCHTAVVLDSSVQNPHSESYSVSPGCQTPELACTIAQSFTSDVPYSPTLNTYSSNISQQLLLTREDAETVTGKSCIETDLTFTNHPEISHEKDSYCDEETMTSQIWTATEFTQILDSSNLQEITHDNNTSGQSHSDVTTLHPAGKDISHNNESYEHKKIDKLDSSCHNDRLAPVMQTKTKSPCDVPHKSISYANDGEIKSKFISGVAELMKETKSDTTEACSVKLKDVIKECECKDYQICKGFTIASGQLFSNLDTSNSKSISVDKHDCFLSLRKRKINCPKQLPCAGSKVEVDQQSVMVVPPGSGVCRDSSFTIPSITTVALCGSEDNSFFDQSICNNEKFNTTESKQFTVLNKEQGVDTKSISNGLCGNVTINHSSPGQLTCSVKTDAMSSDSLCSASSFKIHCLSDTMAGFSTAGGKEIKLSESAKTKAKNLWDSISMDSDLHGPLTSGQEKDFLHESNSTDFKCAGLTETKTSSHDSSIDLKPKGFRPFKPPAKKRKSESSTKSQIEISRNVTELHKQKIDEWDDDSCLRDVIINETNVPTVPSSCTTYPDKQKHACLAPEVSDFYQVSKNVVTTAGFTTASGKTMSVSDQGLLSAKKLWQDLDLDVFEMTSEPDVKHTEFGFSMTDPDHTVHETPEIHNKLCPMFNAPVTKRGNKAVNNDLSQKQRFLSSSTVEVKEEAIQKKSLRNIDDNTHKHSPSNKKEWSPNEEINLVSDFSFENCATAMSFCDSVSASSSDSTKHNAVNLPHIAGDCDSGLLKPLVEYQDLVSKTVSNSAQSEHPGYNSLKQKHLPETNNKYNIQSCKADSDVSLLSNRTLNHDNICTAMSTTLLSVTNTISELDLLVTTMPELQELTHSTASHMKQGWSEKPKLHSSGFSTASGSKVTVSEEALRQAQTFLEDNASSSFRNVPTDNEQDKITKPNNGTACDLTLVNKKVSRFPGFSTASGTSVYVSDKALLHAKTFLEESDEAVDKYNDVSMKKLAPVIKVFDHANSLLNDTSKDVESNVTPKNDGTISAGFSTAPGAKVSVSKRALDHAHSLLNDTSKDAVASTTPKSDLGTISASFTTASGAKVSVSKKALDHAHSLLNDTSKDAVASTTPKNDVGTISAGFSTASGAKVSVSKKALDHAHSLLNDTSKDAVASTTPKNDVGTISAGFSTASGAKVSVSKRALDHAHRTISAGFSTASGAKVSVSKKALDHAHSLLNDTSKDAVASTTPKNDVGTISAGFSTASGAKVSVSKKALDHAHSLLNDTAKDSVSNTTILTDAASISDGFSTASGAKVSFSKKALVHVQNTLEGTYHELDLSTDIVHQSTVSPFSVSAGSKDQVDVLKVDLKTVTDSKTPVTDRLKAIVKASSVKEDGPNNFSLTPVSATYEEIHYDRPVTRSGKRLYPVKPRSLTNEFCPSPAIQSTKPSSCFKPPSKKVKLSCENDQEVPSPALSMGQKCETVRSSFVSPAFTSPSVAASPKIASTPELATAAVPSLTGDGNQCVKKTAHASEVKDSVDLEDDLENLLLCQDFQSLPPTASAKFPKDTCHSLSNESCTLMTCASEKDVPDISELKSKNKIYIISEEVLEEERMKQEKIIRYKKRMQVLPLCGRWMKLRKQKRTLQKLSDLEPSVGLTREQLMSLGVSASTLDINSLTAREFRFDLRRFHPALNAAVLIGDGALLVPDRCGYAGVEEFVRAFLTLDSVDASLVDDNWIGNHYRWIVWKLYIKCISFPSRSLTPDNVMLQLKYRYDREVDACERSALKKILERDDTASKRMVLCVASIVRTSDGQYCVELSDGWYSVRGQLDQRLTDLISRKKIIAGDKIITSGAELVGGQEACSPLEVKEDIALKLHGNSTRPAPWHARLGFCCPPSPLCVSLKSLCPDGGHLGAVDVVLARIYPVMYMEKLKDGGCVFHTSEEEDKLRQKHEDQREAEMEKMYSSLQKERKVKCKGKKQNLKKLSRKEIEALWDGQEIAHALENALNSEEIQQLLSSSQTNRLMEYRQRETDRHQEEIKKRLMEAMAETTVRKVTPVLKLKVNGVSAVDIDDSVSCLVTIWRPGSEWTSMEEGRRYKLYNMAVSGVRGRSGAGKISLTATRQSRLQLCSINDNLLDMVYEPRQAWSVSELTSTMPMGNEFDFVGVVVQLIPSSRLSQPTLLYAADKNGEFLCIKIWSSSQTSSLKSSQVFVAYNLVLSTSSHNSTGQSLLTADTRSDLTTITTNGHSCRYSEGFSQMQMLSKCPDFVIGLKSELERCLSSHQPKTVTKTLPDVHFSHAEDFPVDIVDKIFSPMSQAGDWSSNSKSMSTASKSVCVSINNAEKQRGYTSSNSFEASSDATNSLQSSSLDQRKQLLRDKMAKLLAYDQPAPLGQLPLSGSPACKKEFKSPSTKKTFPVDIVDKIFSPMSQAGGWSSNSKSTPTASRSVCVSINNAEKQRGYTSSNSFEAPSDATSGSDNSLQSCSLDKHKQLLRDKMAKLLAYDQPAPLGQLPLGGSPACKKEFKSPSTKKTS</sequence>
<organism evidence="8 9">
    <name type="scientific">Biomphalaria glabrata</name>
    <name type="common">Bloodfluke planorb</name>
    <name type="synonym">Freshwater snail</name>
    <dbReference type="NCBI Taxonomy" id="6526"/>
    <lineage>
        <taxon>Eukaryota</taxon>
        <taxon>Metazoa</taxon>
        <taxon>Spiralia</taxon>
        <taxon>Lophotrochozoa</taxon>
        <taxon>Mollusca</taxon>
        <taxon>Gastropoda</taxon>
        <taxon>Heterobranchia</taxon>
        <taxon>Euthyneura</taxon>
        <taxon>Panpulmonata</taxon>
        <taxon>Hygrophila</taxon>
        <taxon>Lymnaeoidea</taxon>
        <taxon>Planorbidae</taxon>
        <taxon>Biomphalaria</taxon>
    </lineage>
</organism>
<evidence type="ECO:0000259" key="7">
    <source>
        <dbReference type="SMART" id="SM01341"/>
    </source>
</evidence>
<keyword evidence="1" id="KW-0677">Repeat</keyword>
<evidence type="ECO:0000256" key="6">
    <source>
        <dbReference type="SAM" id="MobiDB-lite"/>
    </source>
</evidence>
<feature type="compositionally biased region" description="Basic and acidic residues" evidence="6">
    <location>
        <begin position="448"/>
        <end position="460"/>
    </location>
</feature>
<dbReference type="InterPro" id="IPR015525">
    <property type="entry name" value="BRCA2"/>
</dbReference>
<dbReference type="OrthoDB" id="21095at2759"/>
<feature type="region of interest" description="Disordered" evidence="6">
    <location>
        <begin position="3368"/>
        <end position="3388"/>
    </location>
</feature>
<dbReference type="EnsemblMetazoa" id="BGLB039480-RA">
    <property type="protein sequence ID" value="BGLB039480-PA"/>
    <property type="gene ID" value="BGLB039480"/>
</dbReference>
<dbReference type="InterPro" id="IPR012340">
    <property type="entry name" value="NA-bd_OB-fold"/>
</dbReference>
<feature type="compositionally biased region" description="Basic residues" evidence="6">
    <location>
        <begin position="1539"/>
        <end position="1552"/>
    </location>
</feature>
<keyword evidence="2" id="KW-0227">DNA damage</keyword>
<gene>
    <name evidence="8" type="primary">106071292</name>
</gene>
<keyword evidence="5" id="KW-0234">DNA repair</keyword>
<feature type="region of interest" description="Disordered" evidence="6">
    <location>
        <begin position="436"/>
        <end position="460"/>
    </location>
</feature>
<name>A0A2C9M7X5_BIOGL</name>
<feature type="region of interest" description="Disordered" evidence="6">
    <location>
        <begin position="1527"/>
        <end position="1564"/>
    </location>
</feature>
<dbReference type="KEGG" id="bgt:106071292"/>
<dbReference type="Pfam" id="PF09104">
    <property type="entry name" value="BRCA-2_OB3"/>
    <property type="match status" value="1"/>
</dbReference>
<evidence type="ECO:0000256" key="1">
    <source>
        <dbReference type="ARBA" id="ARBA00022737"/>
    </source>
</evidence>